<evidence type="ECO:0000256" key="9">
    <source>
        <dbReference type="ARBA" id="ARBA00023027"/>
    </source>
</evidence>
<accession>A0ABV5LVS4</accession>
<evidence type="ECO:0000256" key="6">
    <source>
        <dbReference type="ARBA" id="ARBA00022723"/>
    </source>
</evidence>
<evidence type="ECO:0000256" key="8">
    <source>
        <dbReference type="ARBA" id="ARBA00023002"/>
    </source>
</evidence>
<dbReference type="InterPro" id="IPR050501">
    <property type="entry name" value="ICDH/IPMDH"/>
</dbReference>
<keyword evidence="15" id="KW-1185">Reference proteome</keyword>
<keyword evidence="11 12" id="KW-0100">Branched-chain amino acid biosynthesis</keyword>
<feature type="binding site" evidence="12">
    <location>
        <begin position="280"/>
        <end position="292"/>
    </location>
    <ligand>
        <name>NAD(+)</name>
        <dbReference type="ChEBI" id="CHEBI:57540"/>
    </ligand>
</feature>
<keyword evidence="10 12" id="KW-0464">Manganese</keyword>
<name>A0ABV5LVS4_9ACTN</name>
<evidence type="ECO:0000256" key="4">
    <source>
        <dbReference type="ARBA" id="ARBA00022490"/>
    </source>
</evidence>
<feature type="domain" description="Isopropylmalate dehydrogenase-like" evidence="13">
    <location>
        <begin position="6"/>
        <end position="344"/>
    </location>
</feature>
<comment type="function">
    <text evidence="12">Catalyzes the oxidation of 3-carboxy-2-hydroxy-4-methylpentanoate (3-isopropylmalate) to 3-carboxy-4-methyl-2-oxopentanoate. The product decarboxylates to 4-methyl-2 oxopentanoate.</text>
</comment>
<dbReference type="SUPFAM" id="SSF53659">
    <property type="entry name" value="Isocitrate/Isopropylmalate dehydrogenase-like"/>
    <property type="match status" value="1"/>
</dbReference>
<dbReference type="PROSITE" id="PS00470">
    <property type="entry name" value="IDH_IMDH"/>
    <property type="match status" value="1"/>
</dbReference>
<dbReference type="Gene3D" id="3.40.718.10">
    <property type="entry name" value="Isopropylmalate Dehydrogenase"/>
    <property type="match status" value="1"/>
</dbReference>
<protein>
    <recommendedName>
        <fullName evidence="12">3-isopropylmalate dehydrogenase</fullName>
        <ecNumber evidence="12">1.1.1.85</ecNumber>
    </recommendedName>
    <alternativeName>
        <fullName evidence="12">3-IPM-DH</fullName>
    </alternativeName>
    <alternativeName>
        <fullName evidence="12">Beta-IPM dehydrogenase</fullName>
        <shortName evidence="12">IMDH</shortName>
    </alternativeName>
</protein>
<evidence type="ECO:0000256" key="5">
    <source>
        <dbReference type="ARBA" id="ARBA00022605"/>
    </source>
</evidence>
<keyword evidence="9 12" id="KW-0520">NAD</keyword>
<keyword evidence="4 12" id="KW-0963">Cytoplasm</keyword>
<dbReference type="Proteomes" id="UP001589748">
    <property type="component" value="Unassembled WGS sequence"/>
</dbReference>
<evidence type="ECO:0000256" key="1">
    <source>
        <dbReference type="ARBA" id="ARBA00000624"/>
    </source>
</evidence>
<comment type="similarity">
    <text evidence="12">Belongs to the isocitrate and isopropylmalate dehydrogenases family. LeuB type 2 subfamily.</text>
</comment>
<dbReference type="NCBIfam" id="NF002898">
    <property type="entry name" value="PRK03437.1"/>
    <property type="match status" value="1"/>
</dbReference>
<proteinExistence type="inferred from homology"/>
<gene>
    <name evidence="12" type="primary">leuB</name>
    <name evidence="14" type="ORF">ACFFVI_14535</name>
</gene>
<organism evidence="14 15">
    <name type="scientific">Kineococcus gynurae</name>
    <dbReference type="NCBI Taxonomy" id="452979"/>
    <lineage>
        <taxon>Bacteria</taxon>
        <taxon>Bacillati</taxon>
        <taxon>Actinomycetota</taxon>
        <taxon>Actinomycetes</taxon>
        <taxon>Kineosporiales</taxon>
        <taxon>Kineosporiaceae</taxon>
        <taxon>Kineococcus</taxon>
    </lineage>
</organism>
<evidence type="ECO:0000313" key="15">
    <source>
        <dbReference type="Proteomes" id="UP001589748"/>
    </source>
</evidence>
<feature type="binding site" evidence="12">
    <location>
        <position position="95"/>
    </location>
    <ligand>
        <name>substrate</name>
    </ligand>
</feature>
<dbReference type="EMBL" id="JBHMDM010000007">
    <property type="protein sequence ID" value="MFB9378185.1"/>
    <property type="molecule type" value="Genomic_DNA"/>
</dbReference>
<evidence type="ECO:0000259" key="13">
    <source>
        <dbReference type="SMART" id="SM01329"/>
    </source>
</evidence>
<dbReference type="InterPro" id="IPR024084">
    <property type="entry name" value="IsoPropMal-DH-like_dom"/>
</dbReference>
<dbReference type="EC" id="1.1.1.85" evidence="12"/>
<comment type="cofactor">
    <cofactor evidence="12">
        <name>Mg(2+)</name>
        <dbReference type="ChEBI" id="CHEBI:18420"/>
    </cofactor>
    <cofactor evidence="12">
        <name>Mn(2+)</name>
        <dbReference type="ChEBI" id="CHEBI:29035"/>
    </cofactor>
    <text evidence="12">Binds 1 Mg(2+) or Mn(2+) ion per subunit.</text>
</comment>
<feature type="binding site" evidence="12">
    <location>
        <position position="244"/>
    </location>
    <ligand>
        <name>Mg(2+)</name>
        <dbReference type="ChEBI" id="CHEBI:18420"/>
    </ligand>
</feature>
<feature type="site" description="Important for catalysis" evidence="12">
    <location>
        <position position="187"/>
    </location>
</feature>
<keyword evidence="3 12" id="KW-0432">Leucine biosynthesis</keyword>
<evidence type="ECO:0000256" key="7">
    <source>
        <dbReference type="ARBA" id="ARBA00022842"/>
    </source>
</evidence>
<feature type="binding site" evidence="12">
    <location>
        <position position="220"/>
    </location>
    <ligand>
        <name>Mg(2+)</name>
        <dbReference type="ChEBI" id="CHEBI:18420"/>
    </ligand>
</feature>
<comment type="subcellular location">
    <subcellularLocation>
        <location evidence="12">Cytoplasm</location>
    </subcellularLocation>
</comment>
<keyword evidence="7 12" id="KW-0460">Magnesium</keyword>
<dbReference type="SMART" id="SM01329">
    <property type="entry name" value="Iso_dh"/>
    <property type="match status" value="1"/>
</dbReference>
<comment type="catalytic activity">
    <reaction evidence="1 12">
        <text>(2R,3S)-3-isopropylmalate + NAD(+) = 4-methyl-2-oxopentanoate + CO2 + NADH</text>
        <dbReference type="Rhea" id="RHEA:32271"/>
        <dbReference type="ChEBI" id="CHEBI:16526"/>
        <dbReference type="ChEBI" id="CHEBI:17865"/>
        <dbReference type="ChEBI" id="CHEBI:35121"/>
        <dbReference type="ChEBI" id="CHEBI:57540"/>
        <dbReference type="ChEBI" id="CHEBI:57945"/>
        <dbReference type="EC" id="1.1.1.85"/>
    </reaction>
</comment>
<sequence length="348" mass="36625">MSDTLRLAVVPGDGIGQEVTPEALKVLDAVLAGSGTSVQTTEYDLGARRWHASGEALPDTVLGELREHDAILLGAVGDPSVPSGVLERQLLLRLRFELDHYVNLRPSTLFPGVAGPLAEPGEIDFVVVREGTEGPYVGNGGALRVGTPAEIATEVSVNTAYGVERVVRDAFRRAAGRPAKKLTLVHKHNVLVHAGHLWRRTVEAVGAEHPDVTVDYLHVDAATIFLVTDPSRFDVIVTDNLFGDILTDLAAAVTGGIGLAASGNVNPDRTAPSMFEPVHGSAPDIAGQQKADPTAAVLSAGMLLDHLGREDLGERIRTAVRTDLSRRAEGAVGGRRTAEVGDALAALV</sequence>
<comment type="pathway">
    <text evidence="12">Amino-acid biosynthesis; L-leucine biosynthesis; L-leucine from 3-methyl-2-oxobutanoate: step 3/4.</text>
</comment>
<dbReference type="InterPro" id="IPR019818">
    <property type="entry name" value="IsoCit/isopropylmalate_DH_CS"/>
</dbReference>
<evidence type="ECO:0000256" key="2">
    <source>
        <dbReference type="ARBA" id="ARBA00001936"/>
    </source>
</evidence>
<feature type="binding site" evidence="12">
    <location>
        <position position="248"/>
    </location>
    <ligand>
        <name>Mg(2+)</name>
        <dbReference type="ChEBI" id="CHEBI:18420"/>
    </ligand>
</feature>
<dbReference type="PANTHER" id="PTHR43275:SF1">
    <property type="entry name" value="D-MALATE DEHYDROGENASE [DECARBOXYLATING]"/>
    <property type="match status" value="1"/>
</dbReference>
<dbReference type="GO" id="GO:0003862">
    <property type="term" value="F:3-isopropylmalate dehydrogenase activity"/>
    <property type="evidence" value="ECO:0007669"/>
    <property type="project" value="UniProtKB-EC"/>
</dbReference>
<dbReference type="PANTHER" id="PTHR43275">
    <property type="entry name" value="D-MALATE DEHYDROGENASE [DECARBOXYLATING]"/>
    <property type="match status" value="1"/>
</dbReference>
<evidence type="ECO:0000313" key="14">
    <source>
        <dbReference type="EMBL" id="MFB9378185.1"/>
    </source>
</evidence>
<feature type="binding site" evidence="12">
    <location>
        <position position="220"/>
    </location>
    <ligand>
        <name>substrate</name>
    </ligand>
</feature>
<keyword evidence="8 12" id="KW-0560">Oxidoreductase</keyword>
<feature type="binding site" evidence="12">
    <location>
        <position position="105"/>
    </location>
    <ligand>
        <name>substrate</name>
    </ligand>
</feature>
<dbReference type="InterPro" id="IPR023698">
    <property type="entry name" value="LeuB_actb"/>
</dbReference>
<keyword evidence="6 12" id="KW-0479">Metal-binding</keyword>
<comment type="cofactor">
    <cofactor evidence="2">
        <name>Mn(2+)</name>
        <dbReference type="ChEBI" id="CHEBI:29035"/>
    </cofactor>
</comment>
<evidence type="ECO:0000256" key="3">
    <source>
        <dbReference type="ARBA" id="ARBA00022430"/>
    </source>
</evidence>
<comment type="subunit">
    <text evidence="12">Homodimer.</text>
</comment>
<evidence type="ECO:0000256" key="12">
    <source>
        <dbReference type="HAMAP-Rule" id="MF_01035"/>
    </source>
</evidence>
<comment type="caution">
    <text evidence="14">The sequence shown here is derived from an EMBL/GenBank/DDBJ whole genome shotgun (WGS) entry which is preliminary data.</text>
</comment>
<keyword evidence="5 12" id="KW-0028">Amino-acid biosynthesis</keyword>
<feature type="binding site" evidence="12">
    <location>
        <position position="129"/>
    </location>
    <ligand>
        <name>substrate</name>
    </ligand>
</feature>
<reference evidence="14 15" key="1">
    <citation type="submission" date="2024-09" db="EMBL/GenBank/DDBJ databases">
        <authorList>
            <person name="Sun Q."/>
            <person name="Mori K."/>
        </authorList>
    </citation>
    <scope>NUCLEOTIDE SEQUENCE [LARGE SCALE GENOMIC DNA]</scope>
    <source>
        <strain evidence="14 15">TISTR 1856</strain>
    </source>
</reference>
<dbReference type="RefSeq" id="WP_380137302.1">
    <property type="nucleotide sequence ID" value="NZ_JBHLUI010000008.1"/>
</dbReference>
<feature type="site" description="Important for catalysis" evidence="12">
    <location>
        <position position="136"/>
    </location>
</feature>
<dbReference type="HAMAP" id="MF_01035">
    <property type="entry name" value="LeuB_type2"/>
    <property type="match status" value="1"/>
</dbReference>
<dbReference type="Pfam" id="PF00180">
    <property type="entry name" value="Iso_dh"/>
    <property type="match status" value="1"/>
</dbReference>
<evidence type="ECO:0000256" key="10">
    <source>
        <dbReference type="ARBA" id="ARBA00023211"/>
    </source>
</evidence>
<evidence type="ECO:0000256" key="11">
    <source>
        <dbReference type="ARBA" id="ARBA00023304"/>
    </source>
</evidence>